<gene>
    <name evidence="2" type="ORF">K452DRAFT_360059</name>
</gene>
<sequence length="420" mass="48277">MEAHLKPQSYQAGRAGVYIFRRRRSPILALPLPRPRPDLSAFSNPIHLEYPGVTSFVNASEAGFSSEGWSAKPGIMNTKTKLEKGGRIHFFRFFQLSKESKRACGNSYYDAQSPQQQETDEILGKLETNLRTQIMAMPLRNTPFKRWSWFAQYITHSITSFDGMAFLCNLRQELFIIGSTNGCQCASWKQACQAFMRYKAEWLESLDEEIQAKKQRVRTPPPAFAEYIGRRSLQRERDHCIALRDDVMTIVVPTQEEINEFDGNERMQPYFSELSDDEEEEFLVRLLGPDERASFWKPLTPTVPLKANWKHEQMKTLMCKIWTTACRSSWINCLGPRAYNDNPKEQDPLSRGPRVPESKQTVHTDVMETAANIAKQIDGFPPSMDQVQVTKFVGGPRKKRSAPFDPNQADDVPVIRRRIE</sequence>
<dbReference type="RefSeq" id="XP_033395523.1">
    <property type="nucleotide sequence ID" value="XM_033546317.1"/>
</dbReference>
<evidence type="ECO:0000313" key="2">
    <source>
        <dbReference type="EMBL" id="KAF2139810.1"/>
    </source>
</evidence>
<feature type="region of interest" description="Disordered" evidence="1">
    <location>
        <begin position="395"/>
        <end position="420"/>
    </location>
</feature>
<dbReference type="GeneID" id="54303823"/>
<keyword evidence="3" id="KW-1185">Reference proteome</keyword>
<reference evidence="2" key="1">
    <citation type="journal article" date="2020" name="Stud. Mycol.">
        <title>101 Dothideomycetes genomes: a test case for predicting lifestyles and emergence of pathogens.</title>
        <authorList>
            <person name="Haridas S."/>
            <person name="Albert R."/>
            <person name="Binder M."/>
            <person name="Bloem J."/>
            <person name="Labutti K."/>
            <person name="Salamov A."/>
            <person name="Andreopoulos B."/>
            <person name="Baker S."/>
            <person name="Barry K."/>
            <person name="Bills G."/>
            <person name="Bluhm B."/>
            <person name="Cannon C."/>
            <person name="Castanera R."/>
            <person name="Culley D."/>
            <person name="Daum C."/>
            <person name="Ezra D."/>
            <person name="Gonzalez J."/>
            <person name="Henrissat B."/>
            <person name="Kuo A."/>
            <person name="Liang C."/>
            <person name="Lipzen A."/>
            <person name="Lutzoni F."/>
            <person name="Magnuson J."/>
            <person name="Mondo S."/>
            <person name="Nolan M."/>
            <person name="Ohm R."/>
            <person name="Pangilinan J."/>
            <person name="Park H.-J."/>
            <person name="Ramirez L."/>
            <person name="Alfaro M."/>
            <person name="Sun H."/>
            <person name="Tritt A."/>
            <person name="Yoshinaga Y."/>
            <person name="Zwiers L.-H."/>
            <person name="Turgeon B."/>
            <person name="Goodwin S."/>
            <person name="Spatafora J."/>
            <person name="Crous P."/>
            <person name="Grigoriev I."/>
        </authorList>
    </citation>
    <scope>NUCLEOTIDE SEQUENCE</scope>
    <source>
        <strain evidence="2">CBS 121167</strain>
    </source>
</reference>
<proteinExistence type="predicted"/>
<evidence type="ECO:0000256" key="1">
    <source>
        <dbReference type="SAM" id="MobiDB-lite"/>
    </source>
</evidence>
<accession>A0A6A6B715</accession>
<protein>
    <submittedName>
        <fullName evidence="2">Uncharacterized protein</fullName>
    </submittedName>
</protein>
<name>A0A6A6B715_9PEZI</name>
<evidence type="ECO:0000313" key="3">
    <source>
        <dbReference type="Proteomes" id="UP000799438"/>
    </source>
</evidence>
<organism evidence="2 3">
    <name type="scientific">Aplosporella prunicola CBS 121167</name>
    <dbReference type="NCBI Taxonomy" id="1176127"/>
    <lineage>
        <taxon>Eukaryota</taxon>
        <taxon>Fungi</taxon>
        <taxon>Dikarya</taxon>
        <taxon>Ascomycota</taxon>
        <taxon>Pezizomycotina</taxon>
        <taxon>Dothideomycetes</taxon>
        <taxon>Dothideomycetes incertae sedis</taxon>
        <taxon>Botryosphaeriales</taxon>
        <taxon>Aplosporellaceae</taxon>
        <taxon>Aplosporella</taxon>
    </lineage>
</organism>
<dbReference type="Proteomes" id="UP000799438">
    <property type="component" value="Unassembled WGS sequence"/>
</dbReference>
<dbReference type="AlphaFoldDB" id="A0A6A6B715"/>
<dbReference type="EMBL" id="ML995491">
    <property type="protein sequence ID" value="KAF2139810.1"/>
    <property type="molecule type" value="Genomic_DNA"/>
</dbReference>